<keyword evidence="1" id="KW-1133">Transmembrane helix</keyword>
<evidence type="ECO:0000256" key="1">
    <source>
        <dbReference type="SAM" id="Phobius"/>
    </source>
</evidence>
<dbReference type="Proteomes" id="UP000613743">
    <property type="component" value="Unassembled WGS sequence"/>
</dbReference>
<reference evidence="3" key="1">
    <citation type="journal article" date="2014" name="Int. J. Syst. Evol. Microbiol.">
        <title>Complete genome sequence of Corynebacterium casei LMG S-19264T (=DSM 44701T), isolated from a smear-ripened cheese.</title>
        <authorList>
            <consortium name="US DOE Joint Genome Institute (JGI-PGF)"/>
            <person name="Walter F."/>
            <person name="Albersmeier A."/>
            <person name="Kalinowski J."/>
            <person name="Ruckert C."/>
        </authorList>
    </citation>
    <scope>NUCLEOTIDE SEQUENCE</scope>
    <source>
        <strain evidence="3">JCM 30804</strain>
    </source>
</reference>
<keyword evidence="4" id="KW-1185">Reference proteome</keyword>
<feature type="transmembrane region" description="Helical" evidence="1">
    <location>
        <begin position="303"/>
        <end position="321"/>
    </location>
</feature>
<keyword evidence="1" id="KW-0812">Transmembrane</keyword>
<evidence type="ECO:0000259" key="2">
    <source>
        <dbReference type="Pfam" id="PF04235"/>
    </source>
</evidence>
<proteinExistence type="predicted"/>
<evidence type="ECO:0000313" key="3">
    <source>
        <dbReference type="EMBL" id="GGI69888.1"/>
    </source>
</evidence>
<dbReference type="InterPro" id="IPR052529">
    <property type="entry name" value="Bact_Transport_Assoc"/>
</dbReference>
<dbReference type="Pfam" id="PF04235">
    <property type="entry name" value="DUF418"/>
    <property type="match status" value="1"/>
</dbReference>
<sequence>MTVQTPSRLYQLDAIRGFALLGILFLNVYFFNSPTYGYPTPSAPSALDISIDIFASLFLETRFISLFSMLFGAGLLLQYQQLEQKGKPAYQNISSRLKWLIVIGFCHSTLIWSGDILLTYAVCAYVALHYRELQGKALIYKGSQFVAFGLLLTYALTLWVGYEPFTQDSILYIDELAQLKSGYFNQLADQLLMTVFTLVSLPLSSLWYISGLMLIGMGLFKHKIFEKGLPLKWLKLCVYATVTLFIIDMTLQQSSIQELFLLAEFCTMFGGLFGALIYLHCIVQLCSSNNRCTVLQKIGRLSLTLYLSQSIVGVFIFRYCFPQTFVAFERIDYILFALLFSAVQILFAWGYFKLFKQGPMEKLWRTLAWGQKS</sequence>
<feature type="domain" description="DUF418" evidence="2">
    <location>
        <begin position="226"/>
        <end position="370"/>
    </location>
</feature>
<feature type="transmembrane region" description="Helical" evidence="1">
    <location>
        <begin position="236"/>
        <end position="253"/>
    </location>
</feature>
<dbReference type="PANTHER" id="PTHR30590:SF2">
    <property type="entry name" value="INNER MEMBRANE PROTEIN"/>
    <property type="match status" value="1"/>
</dbReference>
<reference evidence="3" key="2">
    <citation type="submission" date="2020-09" db="EMBL/GenBank/DDBJ databases">
        <authorList>
            <person name="Sun Q."/>
            <person name="Ohkuma M."/>
        </authorList>
    </citation>
    <scope>NUCLEOTIDE SEQUENCE</scope>
    <source>
        <strain evidence="3">JCM 30804</strain>
    </source>
</reference>
<name>A0A917JIX0_9GAMM</name>
<feature type="transmembrane region" description="Helical" evidence="1">
    <location>
        <begin position="191"/>
        <end position="215"/>
    </location>
</feature>
<accession>A0A917JIX0</accession>
<dbReference type="PANTHER" id="PTHR30590">
    <property type="entry name" value="INNER MEMBRANE PROTEIN"/>
    <property type="match status" value="1"/>
</dbReference>
<feature type="transmembrane region" description="Helical" evidence="1">
    <location>
        <begin position="333"/>
        <end position="352"/>
    </location>
</feature>
<feature type="transmembrane region" description="Helical" evidence="1">
    <location>
        <begin position="259"/>
        <end position="283"/>
    </location>
</feature>
<comment type="caution">
    <text evidence="3">The sequence shown here is derived from an EMBL/GenBank/DDBJ whole genome shotgun (WGS) entry which is preliminary data.</text>
</comment>
<keyword evidence="1" id="KW-0472">Membrane</keyword>
<gene>
    <name evidence="3" type="ORF">GCM10009332_03790</name>
</gene>
<organism evidence="3 4">
    <name type="scientific">Shewanella gelidii</name>
    <dbReference type="NCBI Taxonomy" id="1642821"/>
    <lineage>
        <taxon>Bacteria</taxon>
        <taxon>Pseudomonadati</taxon>
        <taxon>Pseudomonadota</taxon>
        <taxon>Gammaproteobacteria</taxon>
        <taxon>Alteromonadales</taxon>
        <taxon>Shewanellaceae</taxon>
        <taxon>Shewanella</taxon>
    </lineage>
</organism>
<protein>
    <submittedName>
        <fullName evidence="3">DUF418 domain-containing protein</fullName>
    </submittedName>
</protein>
<dbReference type="EMBL" id="BMPZ01000001">
    <property type="protein sequence ID" value="GGI69888.1"/>
    <property type="molecule type" value="Genomic_DNA"/>
</dbReference>
<evidence type="ECO:0000313" key="4">
    <source>
        <dbReference type="Proteomes" id="UP000613743"/>
    </source>
</evidence>
<dbReference type="AlphaFoldDB" id="A0A917JIX0"/>
<feature type="transmembrane region" description="Helical" evidence="1">
    <location>
        <begin position="99"/>
        <end position="126"/>
    </location>
</feature>
<dbReference type="RefSeq" id="WP_188917269.1">
    <property type="nucleotide sequence ID" value="NZ_BMPZ01000001.1"/>
</dbReference>
<feature type="transmembrane region" description="Helical" evidence="1">
    <location>
        <begin position="14"/>
        <end position="32"/>
    </location>
</feature>
<dbReference type="InterPro" id="IPR007349">
    <property type="entry name" value="DUF418"/>
</dbReference>
<feature type="transmembrane region" description="Helical" evidence="1">
    <location>
        <begin position="138"/>
        <end position="162"/>
    </location>
</feature>